<proteinExistence type="predicted"/>
<comment type="caution">
    <text evidence="1">The sequence shown here is derived from an EMBL/GenBank/DDBJ whole genome shotgun (WGS) entry which is preliminary data.</text>
</comment>
<evidence type="ECO:0000313" key="2">
    <source>
        <dbReference type="Proteomes" id="UP000677611"/>
    </source>
</evidence>
<gene>
    <name evidence="1" type="ORF">J4P90_24335</name>
</gene>
<accession>A0ABS3P619</accession>
<dbReference type="Proteomes" id="UP000677611">
    <property type="component" value="Unassembled WGS sequence"/>
</dbReference>
<dbReference type="RefSeq" id="WP_208019337.1">
    <property type="nucleotide sequence ID" value="NZ_JAGDQJ010000040.1"/>
</dbReference>
<reference evidence="1 2" key="1">
    <citation type="submission" date="2021-03" db="EMBL/GenBank/DDBJ databases">
        <title>Identification of novel Bacillus strains.</title>
        <authorList>
            <person name="Xiao Z."/>
            <person name="Li Y."/>
            <person name="Shen J."/>
        </authorList>
    </citation>
    <scope>NUCLEOTIDE SEQUENCE [LARGE SCALE GENOMIC DNA]</scope>
    <source>
        <strain evidence="1 2">SY8</strain>
    </source>
</reference>
<evidence type="ECO:0000313" key="1">
    <source>
        <dbReference type="EMBL" id="MBO1628276.1"/>
    </source>
</evidence>
<name>A0ABS3P619_9BACI</name>
<protein>
    <submittedName>
        <fullName evidence="1">Uncharacterized protein</fullName>
    </submittedName>
</protein>
<dbReference type="EMBL" id="JAGDQJ010000040">
    <property type="protein sequence ID" value="MBO1628276.1"/>
    <property type="molecule type" value="Genomic_DNA"/>
</dbReference>
<keyword evidence="2" id="KW-1185">Reference proteome</keyword>
<sequence length="54" mass="6309">MILHVYQLESLQNAKKKDVLLDKEALKNMNAVITLKYKSGDKQDFFVRLEGNNR</sequence>
<organism evidence="1 2">
    <name type="scientific">Bacillus arachidis</name>
    <dbReference type="NCBI Taxonomy" id="2819290"/>
    <lineage>
        <taxon>Bacteria</taxon>
        <taxon>Bacillati</taxon>
        <taxon>Bacillota</taxon>
        <taxon>Bacilli</taxon>
        <taxon>Bacillales</taxon>
        <taxon>Bacillaceae</taxon>
        <taxon>Bacillus</taxon>
    </lineage>
</organism>